<dbReference type="EMBL" id="CP157485">
    <property type="protein sequence ID" value="XBO47903.1"/>
    <property type="molecule type" value="Genomic_DNA"/>
</dbReference>
<evidence type="ECO:0000313" key="2">
    <source>
        <dbReference type="EMBL" id="XBO47903.1"/>
    </source>
</evidence>
<reference evidence="2" key="1">
    <citation type="submission" date="2024-05" db="EMBL/GenBank/DDBJ databases">
        <authorList>
            <person name="Kim S."/>
            <person name="Heo J."/>
            <person name="Choi H."/>
            <person name="Choi Y."/>
            <person name="Kwon S.-W."/>
            <person name="Kim Y."/>
        </authorList>
    </citation>
    <scope>NUCLEOTIDE SEQUENCE</scope>
    <source>
        <strain evidence="2">KACC 23697</strain>
    </source>
</reference>
<gene>
    <name evidence="2" type="ORF">ABEG20_21675</name>
</gene>
<evidence type="ECO:0000256" key="1">
    <source>
        <dbReference type="SAM" id="SignalP"/>
    </source>
</evidence>
<name>A0AAU7K5W0_9SPHI</name>
<evidence type="ECO:0008006" key="3">
    <source>
        <dbReference type="Google" id="ProtNLM"/>
    </source>
</evidence>
<organism evidence="2">
    <name type="scientific">Pedobacter sp. KACC 23697</name>
    <dbReference type="NCBI Taxonomy" id="3149230"/>
    <lineage>
        <taxon>Bacteria</taxon>
        <taxon>Pseudomonadati</taxon>
        <taxon>Bacteroidota</taxon>
        <taxon>Sphingobacteriia</taxon>
        <taxon>Sphingobacteriales</taxon>
        <taxon>Sphingobacteriaceae</taxon>
        <taxon>Pedobacter</taxon>
    </lineage>
</organism>
<protein>
    <recommendedName>
        <fullName evidence="3">Peptidylprolyl isomerase</fullName>
    </recommendedName>
</protein>
<dbReference type="RefSeq" id="WP_406825298.1">
    <property type="nucleotide sequence ID" value="NZ_CP157485.1"/>
</dbReference>
<feature type="chain" id="PRO_5043661052" description="Peptidylprolyl isomerase" evidence="1">
    <location>
        <begin position="20"/>
        <end position="195"/>
    </location>
</feature>
<sequence>MKKAYSLFIFSFIYSISFAQNVAVVNGKSISAKELMWAYKKSHNGNISVPYDTLQAYLNLYINFKLKVLDAREMGLDKNAAYQEEIKTYEDALAAHKKAGVSSKDQDFLLNEYREGVLMFNVSEQKIWNKAQEDEQAINEFYVKNQKNYNKPLNEVRGAVIADYQLSLEEKWLKSLRQKYQIKINESELKKLAKL</sequence>
<dbReference type="AlphaFoldDB" id="A0AAU7K5W0"/>
<keyword evidence="1" id="KW-0732">Signal</keyword>
<feature type="signal peptide" evidence="1">
    <location>
        <begin position="1"/>
        <end position="19"/>
    </location>
</feature>
<accession>A0AAU7K5W0</accession>
<proteinExistence type="predicted"/>